<dbReference type="AlphaFoldDB" id="A0A3G7UDP8"/>
<dbReference type="EMBL" id="CP027754">
    <property type="protein sequence ID" value="AZE56719.1"/>
    <property type="molecule type" value="Genomic_DNA"/>
</dbReference>
<evidence type="ECO:0000313" key="1">
    <source>
        <dbReference type="EMBL" id="AZE56719.1"/>
    </source>
</evidence>
<sequence>MGTLVDIISGAKTGLSADNIELAKMIFIMPGLLSKLDGMTENGKVDFESIDGNIDKRALEQLNAYHAPQRKSRREYFKMIKF</sequence>
<reference evidence="1 2" key="1">
    <citation type="submission" date="2018-03" db="EMBL/GenBank/DDBJ databases">
        <title>Diversity of phytobeneficial traits revealed by whole-genome analysis of worldwide-isolated phenazine-producing Pseudomonas spp.</title>
        <authorList>
            <person name="Biessy A."/>
            <person name="Novinscak A."/>
            <person name="Blom J."/>
            <person name="Leger G."/>
            <person name="Thomashow L.S."/>
            <person name="Cazorla F.M."/>
            <person name="Josic D."/>
            <person name="Filion M."/>
        </authorList>
    </citation>
    <scope>NUCLEOTIDE SEQUENCE [LARGE SCALE GENOMIC DNA]</scope>
    <source>
        <strain evidence="1 2">30B</strain>
    </source>
</reference>
<gene>
    <name evidence="1" type="ORF">C4K03_4581</name>
</gene>
<organism evidence="1 2">
    <name type="scientific">Pseudomonas synxantha</name>
    <dbReference type="NCBI Taxonomy" id="47883"/>
    <lineage>
        <taxon>Bacteria</taxon>
        <taxon>Pseudomonadati</taxon>
        <taxon>Pseudomonadota</taxon>
        <taxon>Gammaproteobacteria</taxon>
        <taxon>Pseudomonadales</taxon>
        <taxon>Pseudomonadaceae</taxon>
        <taxon>Pseudomonas</taxon>
    </lineage>
</organism>
<accession>A0A3G7UDP8</accession>
<protein>
    <submittedName>
        <fullName evidence="1">Uncharacterized protein</fullName>
    </submittedName>
</protein>
<proteinExistence type="predicted"/>
<evidence type="ECO:0000313" key="2">
    <source>
        <dbReference type="Proteomes" id="UP000268696"/>
    </source>
</evidence>
<name>A0A3G7UDP8_9PSED</name>
<dbReference type="Proteomes" id="UP000268696">
    <property type="component" value="Chromosome"/>
</dbReference>